<evidence type="ECO:0000313" key="3">
    <source>
        <dbReference type="Proteomes" id="UP001153292"/>
    </source>
</evidence>
<sequence length="267" mass="30081">MPWGWECRAKLIKQRPTKPTERKGKVSGEAPMPGPQHYQPPQIFCGKGFSKIKRAPAYTFGQVTPSSFQKPATTQNARMFNVQGYRRDGGQYRVTHGVVTAHLEPPSDKTRVPGPGAHAPRTIQIRYKRPPAYTLRPAARPTYQPWDQWTPPPNMYCPPIPGKNYPAYSLGNMPRELKMQDFPGPGEHDPNFNFVKKSKPAFSFGAPFRSLKPPKVPAPNTYCEKKFMVQKPTVPAPSFGIRHTQYLGNQDVYLKPSKLDIFSSDVS</sequence>
<dbReference type="EMBL" id="OU963897">
    <property type="protein sequence ID" value="CAH0405287.1"/>
    <property type="molecule type" value="Genomic_DNA"/>
</dbReference>
<protein>
    <submittedName>
        <fullName evidence="2">Uncharacterized protein</fullName>
    </submittedName>
</protein>
<reference evidence="2" key="1">
    <citation type="submission" date="2021-12" db="EMBL/GenBank/DDBJ databases">
        <authorList>
            <person name="King R."/>
        </authorList>
    </citation>
    <scope>NUCLEOTIDE SEQUENCE</scope>
</reference>
<dbReference type="Pfam" id="PF07004">
    <property type="entry name" value="SHIPPO-rpt"/>
    <property type="match status" value="4"/>
</dbReference>
<dbReference type="InterPro" id="IPR010736">
    <property type="entry name" value="SHIPPO-rpt"/>
</dbReference>
<organism evidence="2 3">
    <name type="scientific">Chilo suppressalis</name>
    <name type="common">Asiatic rice borer moth</name>
    <dbReference type="NCBI Taxonomy" id="168631"/>
    <lineage>
        <taxon>Eukaryota</taxon>
        <taxon>Metazoa</taxon>
        <taxon>Ecdysozoa</taxon>
        <taxon>Arthropoda</taxon>
        <taxon>Hexapoda</taxon>
        <taxon>Insecta</taxon>
        <taxon>Pterygota</taxon>
        <taxon>Neoptera</taxon>
        <taxon>Endopterygota</taxon>
        <taxon>Lepidoptera</taxon>
        <taxon>Glossata</taxon>
        <taxon>Ditrysia</taxon>
        <taxon>Pyraloidea</taxon>
        <taxon>Crambidae</taxon>
        <taxon>Crambinae</taxon>
        <taxon>Chilo</taxon>
    </lineage>
</organism>
<accession>A0ABN8B707</accession>
<evidence type="ECO:0000256" key="1">
    <source>
        <dbReference type="SAM" id="MobiDB-lite"/>
    </source>
</evidence>
<keyword evidence="3" id="KW-1185">Reference proteome</keyword>
<dbReference type="Proteomes" id="UP001153292">
    <property type="component" value="Chromosome 4"/>
</dbReference>
<dbReference type="PANTHER" id="PTHR21580">
    <property type="entry name" value="SHIPPO-1-RELATED"/>
    <property type="match status" value="1"/>
</dbReference>
<proteinExistence type="predicted"/>
<gene>
    <name evidence="2" type="ORF">CHILSU_LOCUS8646</name>
</gene>
<feature type="region of interest" description="Disordered" evidence="1">
    <location>
        <begin position="13"/>
        <end position="41"/>
    </location>
</feature>
<dbReference type="InterPro" id="IPR051291">
    <property type="entry name" value="CIMAP"/>
</dbReference>
<dbReference type="PANTHER" id="PTHR21580:SF28">
    <property type="entry name" value="BOREALIN N-TERMINAL DOMAIN-CONTAINING PROTEIN-RELATED"/>
    <property type="match status" value="1"/>
</dbReference>
<evidence type="ECO:0000313" key="2">
    <source>
        <dbReference type="EMBL" id="CAH0405287.1"/>
    </source>
</evidence>
<name>A0ABN8B707_CHISP</name>